<feature type="transmembrane region" description="Helical" evidence="7">
    <location>
        <begin position="79"/>
        <end position="99"/>
    </location>
</feature>
<dbReference type="SUPFAM" id="SSF81338">
    <property type="entry name" value="Aquaporin-like"/>
    <property type="match status" value="1"/>
</dbReference>
<feature type="transmembrane region" description="Helical" evidence="7">
    <location>
        <begin position="189"/>
        <end position="208"/>
    </location>
</feature>
<keyword evidence="3 6" id="KW-0812">Transmembrane</keyword>
<reference evidence="8" key="2">
    <citation type="submission" date="2025-08" db="UniProtKB">
        <authorList>
            <consortium name="Ensembl"/>
        </authorList>
    </citation>
    <scope>IDENTIFICATION</scope>
</reference>
<dbReference type="GO" id="GO:0015250">
    <property type="term" value="F:water channel activity"/>
    <property type="evidence" value="ECO:0007669"/>
    <property type="project" value="TreeGrafter"/>
</dbReference>
<evidence type="ECO:0000256" key="5">
    <source>
        <dbReference type="ARBA" id="ARBA00023136"/>
    </source>
</evidence>
<evidence type="ECO:0000256" key="7">
    <source>
        <dbReference type="SAM" id="Phobius"/>
    </source>
</evidence>
<dbReference type="InterPro" id="IPR023271">
    <property type="entry name" value="Aquaporin-like"/>
</dbReference>
<feature type="transmembrane region" description="Helical" evidence="7">
    <location>
        <begin position="120"/>
        <end position="139"/>
    </location>
</feature>
<accession>A0AAZ3S0X6</accession>
<proteinExistence type="inferred from homology"/>
<dbReference type="PRINTS" id="PR00783">
    <property type="entry name" value="MINTRINSICP"/>
</dbReference>
<protein>
    <submittedName>
        <fullName evidence="8">Uncharacterized protein</fullName>
    </submittedName>
</protein>
<evidence type="ECO:0000313" key="8">
    <source>
        <dbReference type="Ensembl" id="ENSOTSP00005147103.1"/>
    </source>
</evidence>
<reference evidence="9" key="1">
    <citation type="journal article" date="2018" name="PLoS ONE">
        <title>Chinook salmon (Oncorhynchus tshawytscha) genome and transcriptome.</title>
        <authorList>
            <person name="Christensen K.A."/>
            <person name="Leong J.S."/>
            <person name="Sakhrani D."/>
            <person name="Biagi C.A."/>
            <person name="Minkley D.R."/>
            <person name="Withler R.E."/>
            <person name="Rondeau E.B."/>
            <person name="Koop B.F."/>
            <person name="Devlin R.H."/>
        </authorList>
    </citation>
    <scope>NUCLEOTIDE SEQUENCE [LARGE SCALE GENOMIC DNA]</scope>
</reference>
<dbReference type="GeneTree" id="ENSGT00940000165638"/>
<keyword evidence="4 7" id="KW-1133">Transmembrane helix</keyword>
<organism evidence="8 9">
    <name type="scientific">Oncorhynchus tshawytscha</name>
    <name type="common">Chinook salmon</name>
    <name type="synonym">Salmo tshawytscha</name>
    <dbReference type="NCBI Taxonomy" id="74940"/>
    <lineage>
        <taxon>Eukaryota</taxon>
        <taxon>Metazoa</taxon>
        <taxon>Chordata</taxon>
        <taxon>Craniata</taxon>
        <taxon>Vertebrata</taxon>
        <taxon>Euteleostomi</taxon>
        <taxon>Actinopterygii</taxon>
        <taxon>Neopterygii</taxon>
        <taxon>Teleostei</taxon>
        <taxon>Protacanthopterygii</taxon>
        <taxon>Salmoniformes</taxon>
        <taxon>Salmonidae</taxon>
        <taxon>Salmoninae</taxon>
        <taxon>Oncorhynchus</taxon>
    </lineage>
</organism>
<evidence type="ECO:0000256" key="4">
    <source>
        <dbReference type="ARBA" id="ARBA00022989"/>
    </source>
</evidence>
<evidence type="ECO:0000313" key="9">
    <source>
        <dbReference type="Proteomes" id="UP000694402"/>
    </source>
</evidence>
<dbReference type="Gene3D" id="1.20.1080.10">
    <property type="entry name" value="Glycerol uptake facilitator protein"/>
    <property type="match status" value="1"/>
</dbReference>
<keyword evidence="6" id="KW-0813">Transport</keyword>
<keyword evidence="9" id="KW-1185">Reference proteome</keyword>
<feature type="transmembrane region" description="Helical" evidence="7">
    <location>
        <begin position="48"/>
        <end position="67"/>
    </location>
</feature>
<evidence type="ECO:0000256" key="1">
    <source>
        <dbReference type="ARBA" id="ARBA00004141"/>
    </source>
</evidence>
<dbReference type="PANTHER" id="PTHR45665">
    <property type="entry name" value="AQUAPORIN-8"/>
    <property type="match status" value="1"/>
</dbReference>
<dbReference type="InterPro" id="IPR000425">
    <property type="entry name" value="MIP"/>
</dbReference>
<dbReference type="InterPro" id="IPR034294">
    <property type="entry name" value="Aquaporin_transptr"/>
</dbReference>
<evidence type="ECO:0000256" key="6">
    <source>
        <dbReference type="RuleBase" id="RU000477"/>
    </source>
</evidence>
<sequence>MNSLCQKDIKVQTLEVQSDQTDTMGVEKTELDEGDSTLMSGTKSPKPCLSEVVGTMFFVFIVFVPVIENVESGGMVQPALVHGLAVAVMVFNIFMQLNGQLIGGVLGAAMSKRTSWRGQIFGEIAIMCLVSMVVLLVAVNSKSKSPMVPFLVGRTVIINILAGDVSGTCLKPAGALAPAVMANYWTYHWVYWAGPIAGGLLACVYFFIQIPF</sequence>
<comment type="similarity">
    <text evidence="2 6">Belongs to the MIP/aquaporin (TC 1.A.8) family.</text>
</comment>
<dbReference type="Ensembl" id="ENSOTST00005169496.1">
    <property type="protein sequence ID" value="ENSOTSP00005147103.1"/>
    <property type="gene ID" value="ENSOTSG00005062624.1"/>
</dbReference>
<reference evidence="8" key="3">
    <citation type="submission" date="2025-09" db="UniProtKB">
        <authorList>
            <consortium name="Ensembl"/>
        </authorList>
    </citation>
    <scope>IDENTIFICATION</scope>
</reference>
<dbReference type="Proteomes" id="UP000694402">
    <property type="component" value="Unassembled WGS sequence"/>
</dbReference>
<dbReference type="AlphaFoldDB" id="A0AAZ3S0X6"/>
<evidence type="ECO:0000256" key="2">
    <source>
        <dbReference type="ARBA" id="ARBA00006175"/>
    </source>
</evidence>
<comment type="subcellular location">
    <subcellularLocation>
        <location evidence="1">Membrane</location>
        <topology evidence="1">Multi-pass membrane protein</topology>
    </subcellularLocation>
</comment>
<evidence type="ECO:0000256" key="3">
    <source>
        <dbReference type="ARBA" id="ARBA00022692"/>
    </source>
</evidence>
<dbReference type="GO" id="GO:0005886">
    <property type="term" value="C:plasma membrane"/>
    <property type="evidence" value="ECO:0007669"/>
    <property type="project" value="TreeGrafter"/>
</dbReference>
<keyword evidence="5 7" id="KW-0472">Membrane</keyword>
<dbReference type="PANTHER" id="PTHR45665:SF11">
    <property type="entry name" value="AQUAPORIN 8B-RELATED"/>
    <property type="match status" value="1"/>
</dbReference>
<dbReference type="Pfam" id="PF00230">
    <property type="entry name" value="MIP"/>
    <property type="match status" value="1"/>
</dbReference>
<name>A0AAZ3S0X6_ONCTS</name>